<dbReference type="InterPro" id="IPR046903">
    <property type="entry name" value="Mab-21-like_nuc_Trfase"/>
</dbReference>
<evidence type="ECO:0000256" key="3">
    <source>
        <dbReference type="ARBA" id="ARBA00022679"/>
    </source>
</evidence>
<proteinExistence type="inferred from homology"/>
<accession>A0ABN8LXR1</accession>
<dbReference type="PANTHER" id="PTHR10656:SF42">
    <property type="entry name" value="CYCLIC GMP-AMP SYNTHASE-LIKE PROTEIN-RELATED"/>
    <property type="match status" value="1"/>
</dbReference>
<dbReference type="PANTHER" id="PTHR10656">
    <property type="entry name" value="CELL FATE DETERMINING PROTEIN MAB21-RELATED"/>
    <property type="match status" value="1"/>
</dbReference>
<evidence type="ECO:0000256" key="1">
    <source>
        <dbReference type="ARBA" id="ARBA00001946"/>
    </source>
</evidence>
<evidence type="ECO:0000259" key="10">
    <source>
        <dbReference type="Pfam" id="PF20266"/>
    </source>
</evidence>
<evidence type="ECO:0000256" key="2">
    <source>
        <dbReference type="ARBA" id="ARBA00008307"/>
    </source>
</evidence>
<protein>
    <submittedName>
        <fullName evidence="11">Uncharacterized protein</fullName>
    </submittedName>
</protein>
<keyword evidence="5" id="KW-0479">Metal-binding</keyword>
<comment type="caution">
    <text evidence="11">The sequence shown here is derived from an EMBL/GenBank/DDBJ whole genome shotgun (WGS) entry which is preliminary data.</text>
</comment>
<dbReference type="Proteomes" id="UP001159427">
    <property type="component" value="Unassembled WGS sequence"/>
</dbReference>
<dbReference type="Gene3D" id="3.30.460.90">
    <property type="match status" value="1"/>
</dbReference>
<keyword evidence="12" id="KW-1185">Reference proteome</keyword>
<dbReference type="EMBL" id="CALNXI010000141">
    <property type="protein sequence ID" value="CAH3020249.1"/>
    <property type="molecule type" value="Genomic_DNA"/>
</dbReference>
<feature type="domain" description="Mab-21-like nucleotidyltransferase" evidence="9">
    <location>
        <begin position="63"/>
        <end position="262"/>
    </location>
</feature>
<sequence>MSNPRPNLNNFLNWYTERNVKTRREMKTKALECWQPIVKEIVDYVKSTDDRFASLRTFPTGSYYERAKAKEPNEFDLMLVMEDLPVLPIKPCDMSLNEVMFPIFFLCLGFVRVSINNEANRLKWKRDSCLTQEMLNASQVKAVLRRLVGEAIVKLGFNPRSVAVKSHGPAITLYITNTNDGTKYSVDLTLAIKFIDWPDEAIEWITRRPGPSLGWPNSLLLQEIRDGGCHLVAKQPKGDNVPEDENGIFWRFSFSAAEKKLFLRGGDGEASSCRKQILRILKALREELRLHPLTSYHLKTILLHECEAYPHPNQWSYDSLSERFLSFLQRLEDSLKQFNCPHYFITHLNLFEFFGRQRCDELAKKIKEIILHPEEVLINLIK</sequence>
<evidence type="ECO:0000256" key="8">
    <source>
        <dbReference type="ARBA" id="ARBA00022842"/>
    </source>
</evidence>
<dbReference type="InterPro" id="IPR046906">
    <property type="entry name" value="Mab-21_HhH/H2TH-like"/>
</dbReference>
<dbReference type="SMART" id="SM01265">
    <property type="entry name" value="Mab-21"/>
    <property type="match status" value="1"/>
</dbReference>
<keyword evidence="3" id="KW-0808">Transferase</keyword>
<gene>
    <name evidence="11" type="ORF">PEVE_00006374</name>
</gene>
<organism evidence="11 12">
    <name type="scientific">Porites evermanni</name>
    <dbReference type="NCBI Taxonomy" id="104178"/>
    <lineage>
        <taxon>Eukaryota</taxon>
        <taxon>Metazoa</taxon>
        <taxon>Cnidaria</taxon>
        <taxon>Anthozoa</taxon>
        <taxon>Hexacorallia</taxon>
        <taxon>Scleractinia</taxon>
        <taxon>Fungiina</taxon>
        <taxon>Poritidae</taxon>
        <taxon>Porites</taxon>
    </lineage>
</organism>
<dbReference type="Pfam" id="PF03281">
    <property type="entry name" value="Mab-21"/>
    <property type="match status" value="1"/>
</dbReference>
<evidence type="ECO:0000256" key="5">
    <source>
        <dbReference type="ARBA" id="ARBA00022723"/>
    </source>
</evidence>
<dbReference type="InterPro" id="IPR024810">
    <property type="entry name" value="MAB21L/cGLR"/>
</dbReference>
<feature type="domain" description="Mab-21-like HhH/H2TH-like" evidence="10">
    <location>
        <begin position="273"/>
        <end position="367"/>
    </location>
</feature>
<evidence type="ECO:0000313" key="12">
    <source>
        <dbReference type="Proteomes" id="UP001159427"/>
    </source>
</evidence>
<keyword evidence="7" id="KW-0067">ATP-binding</keyword>
<keyword evidence="4" id="KW-0548">Nucleotidyltransferase</keyword>
<keyword evidence="8" id="KW-0460">Magnesium</keyword>
<evidence type="ECO:0000256" key="6">
    <source>
        <dbReference type="ARBA" id="ARBA00022741"/>
    </source>
</evidence>
<evidence type="ECO:0000313" key="11">
    <source>
        <dbReference type="EMBL" id="CAH3020249.1"/>
    </source>
</evidence>
<evidence type="ECO:0000259" key="9">
    <source>
        <dbReference type="Pfam" id="PF03281"/>
    </source>
</evidence>
<keyword evidence="6" id="KW-0547">Nucleotide-binding</keyword>
<evidence type="ECO:0000256" key="7">
    <source>
        <dbReference type="ARBA" id="ARBA00022840"/>
    </source>
</evidence>
<comment type="similarity">
    <text evidence="2">Belongs to the mab-21 family.</text>
</comment>
<comment type="cofactor">
    <cofactor evidence="1">
        <name>Mg(2+)</name>
        <dbReference type="ChEBI" id="CHEBI:18420"/>
    </cofactor>
</comment>
<dbReference type="Gene3D" id="1.10.1410.40">
    <property type="match status" value="1"/>
</dbReference>
<reference evidence="11 12" key="1">
    <citation type="submission" date="2022-05" db="EMBL/GenBank/DDBJ databases">
        <authorList>
            <consortium name="Genoscope - CEA"/>
            <person name="William W."/>
        </authorList>
    </citation>
    <scope>NUCLEOTIDE SEQUENCE [LARGE SCALE GENOMIC DNA]</scope>
</reference>
<dbReference type="Pfam" id="PF20266">
    <property type="entry name" value="Mab-21_C"/>
    <property type="match status" value="1"/>
</dbReference>
<name>A0ABN8LXR1_9CNID</name>
<evidence type="ECO:0000256" key="4">
    <source>
        <dbReference type="ARBA" id="ARBA00022695"/>
    </source>
</evidence>